<evidence type="ECO:0000256" key="1">
    <source>
        <dbReference type="SAM" id="Coils"/>
    </source>
</evidence>
<evidence type="ECO:0000313" key="2">
    <source>
        <dbReference type="EMBL" id="HGG99043.1"/>
    </source>
</evidence>
<name>A0A7C4EJR2_9BACT</name>
<protein>
    <submittedName>
        <fullName evidence="2">Uncharacterized protein</fullName>
    </submittedName>
</protein>
<feature type="coiled-coil region" evidence="1">
    <location>
        <begin position="14"/>
        <end position="66"/>
    </location>
</feature>
<comment type="caution">
    <text evidence="2">The sequence shown here is derived from an EMBL/GenBank/DDBJ whole genome shotgun (WGS) entry which is preliminary data.</text>
</comment>
<keyword evidence="1" id="KW-0175">Coiled coil</keyword>
<reference evidence="2" key="1">
    <citation type="journal article" date="2020" name="mSystems">
        <title>Genome- and Community-Level Interaction Insights into Carbon Utilization and Element Cycling Functions of Hydrothermarchaeota in Hydrothermal Sediment.</title>
        <authorList>
            <person name="Zhou Z."/>
            <person name="Liu Y."/>
            <person name="Xu W."/>
            <person name="Pan J."/>
            <person name="Luo Z.H."/>
            <person name="Li M."/>
        </authorList>
    </citation>
    <scope>NUCLEOTIDE SEQUENCE [LARGE SCALE GENOMIC DNA]</scope>
    <source>
        <strain evidence="2">SpSt-788</strain>
    </source>
</reference>
<accession>A0A7C4EJR2</accession>
<sequence length="77" mass="9558">MFLFLKKWKRRREIKKLEKLVKEWQEIQENLINKVETIEGFANKRIKELELKLNQIETQFEIFEKIIDSLDPQKRIN</sequence>
<organism evidence="2">
    <name type="scientific">Thermodesulfovibrio aggregans</name>
    <dbReference type="NCBI Taxonomy" id="86166"/>
    <lineage>
        <taxon>Bacteria</taxon>
        <taxon>Pseudomonadati</taxon>
        <taxon>Nitrospirota</taxon>
        <taxon>Thermodesulfovibrionia</taxon>
        <taxon>Thermodesulfovibrionales</taxon>
        <taxon>Thermodesulfovibrionaceae</taxon>
        <taxon>Thermodesulfovibrio</taxon>
    </lineage>
</organism>
<dbReference type="EMBL" id="DTHO01000011">
    <property type="protein sequence ID" value="HGG99043.1"/>
    <property type="molecule type" value="Genomic_DNA"/>
</dbReference>
<gene>
    <name evidence="2" type="ORF">ENV75_01100</name>
</gene>
<dbReference type="AlphaFoldDB" id="A0A7C4EJR2"/>
<proteinExistence type="predicted"/>